<feature type="transmembrane region" description="Helical" evidence="2">
    <location>
        <begin position="85"/>
        <end position="108"/>
    </location>
</feature>
<organism evidence="3 4">
    <name type="scientific">Desulfosporosinus acididurans</name>
    <dbReference type="NCBI Taxonomy" id="476652"/>
    <lineage>
        <taxon>Bacteria</taxon>
        <taxon>Bacillati</taxon>
        <taxon>Bacillota</taxon>
        <taxon>Clostridia</taxon>
        <taxon>Eubacteriales</taxon>
        <taxon>Desulfitobacteriaceae</taxon>
        <taxon>Desulfosporosinus</taxon>
    </lineage>
</organism>
<evidence type="ECO:0000313" key="3">
    <source>
        <dbReference type="EMBL" id="KLU63848.1"/>
    </source>
</evidence>
<keyword evidence="4" id="KW-1185">Reference proteome</keyword>
<dbReference type="PANTHER" id="PTHR41386">
    <property type="entry name" value="INTEGRAL MEMBRANE PROTEIN-RELATED"/>
    <property type="match status" value="1"/>
</dbReference>
<dbReference type="Pfam" id="PF06210">
    <property type="entry name" value="DUF1003"/>
    <property type="match status" value="1"/>
</dbReference>
<feature type="transmembrane region" description="Helical" evidence="2">
    <location>
        <begin position="50"/>
        <end position="73"/>
    </location>
</feature>
<keyword evidence="2" id="KW-0472">Membrane</keyword>
<dbReference type="EMBL" id="LDZY01000022">
    <property type="protein sequence ID" value="KLU63848.1"/>
    <property type="molecule type" value="Genomic_DNA"/>
</dbReference>
<dbReference type="Proteomes" id="UP000036356">
    <property type="component" value="Unassembled WGS sequence"/>
</dbReference>
<evidence type="ECO:0000256" key="1">
    <source>
        <dbReference type="SAM" id="Coils"/>
    </source>
</evidence>
<name>A0A0J1FLN0_9FIRM</name>
<proteinExistence type="predicted"/>
<dbReference type="STRING" id="476652.DEAC_c42130"/>
<keyword evidence="2" id="KW-0812">Transmembrane</keyword>
<gene>
    <name evidence="3" type="ORF">DEAC_c42130</name>
</gene>
<evidence type="ECO:0008006" key="5">
    <source>
        <dbReference type="Google" id="ProtNLM"/>
    </source>
</evidence>
<reference evidence="3 4" key="1">
    <citation type="submission" date="2015-06" db="EMBL/GenBank/DDBJ databases">
        <title>Draft genome of the moderately acidophilic sulfate reducer Candidatus Desulfosporosinus acididurans strain M1.</title>
        <authorList>
            <person name="Poehlein A."/>
            <person name="Petzsch P."/>
            <person name="Johnson B.D."/>
            <person name="Schloemann M."/>
            <person name="Daniel R."/>
            <person name="Muehling M."/>
        </authorList>
    </citation>
    <scope>NUCLEOTIDE SEQUENCE [LARGE SCALE GENOMIC DNA]</scope>
    <source>
        <strain evidence="3 4">M1</strain>
    </source>
</reference>
<evidence type="ECO:0000313" key="4">
    <source>
        <dbReference type="Proteomes" id="UP000036356"/>
    </source>
</evidence>
<keyword evidence="1" id="KW-0175">Coiled coil</keyword>
<dbReference type="InterPro" id="IPR010406">
    <property type="entry name" value="DUF1003"/>
</dbReference>
<dbReference type="PANTHER" id="PTHR41386:SF1">
    <property type="entry name" value="MEMBRANE PROTEIN"/>
    <property type="match status" value="1"/>
</dbReference>
<keyword evidence="2" id="KW-1133">Transmembrane helix</keyword>
<comment type="caution">
    <text evidence="3">The sequence shown here is derived from an EMBL/GenBank/DDBJ whole genome shotgun (WGS) entry which is preliminary data.</text>
</comment>
<dbReference type="AlphaFoldDB" id="A0A0J1FLN0"/>
<evidence type="ECO:0000256" key="2">
    <source>
        <dbReference type="SAM" id="Phobius"/>
    </source>
</evidence>
<protein>
    <recommendedName>
        <fullName evidence="5">DUF1003 domain-containing protein</fullName>
    </recommendedName>
</protein>
<sequence length="162" mass="18861">MVLSENHKYVKDYAKRLQGVVNDYEHTIEDRLNEDYLKQTRWPDKLADRIAAFGGSWGFIIIFATFLSAWILINTLNIIGHFDPPPFILLNLILSFIAAFQAPIIMMSQNRQTARDKRESIIDFAINYKAELEVDDIQAHLHRIEDEMAQLKLLLQSKKQDN</sequence>
<feature type="coiled-coil region" evidence="1">
    <location>
        <begin position="134"/>
        <end position="161"/>
    </location>
</feature>
<accession>A0A0J1FLN0</accession>
<dbReference type="PATRIC" id="fig|476652.3.peg.4456"/>